<evidence type="ECO:0000313" key="4">
    <source>
        <dbReference type="Proteomes" id="UP000823399"/>
    </source>
</evidence>
<keyword evidence="4" id="KW-1185">Reference proteome</keyword>
<dbReference type="EMBL" id="JABBWM010000122">
    <property type="protein sequence ID" value="KAG2088377.1"/>
    <property type="molecule type" value="Genomic_DNA"/>
</dbReference>
<dbReference type="GO" id="GO:0044611">
    <property type="term" value="C:nuclear pore inner ring"/>
    <property type="evidence" value="ECO:0007669"/>
    <property type="project" value="TreeGrafter"/>
</dbReference>
<dbReference type="Pfam" id="PF03441">
    <property type="entry name" value="FAD_binding_7"/>
    <property type="match status" value="1"/>
</dbReference>
<dbReference type="Gene3D" id="1.10.579.10">
    <property type="entry name" value="DNA Cyclobutane Dipyrimidine Photolyase, subunit A, domain 3"/>
    <property type="match status" value="1"/>
</dbReference>
<dbReference type="RefSeq" id="XP_041285513.1">
    <property type="nucleotide sequence ID" value="XM_041443022.1"/>
</dbReference>
<dbReference type="InterPro" id="IPR044840">
    <property type="entry name" value="Nup188"/>
</dbReference>
<dbReference type="GO" id="GO:0006405">
    <property type="term" value="P:RNA export from nucleus"/>
    <property type="evidence" value="ECO:0007669"/>
    <property type="project" value="TreeGrafter"/>
</dbReference>
<proteinExistence type="predicted"/>
<feature type="compositionally biased region" description="Basic and acidic residues" evidence="1">
    <location>
        <begin position="690"/>
        <end position="706"/>
    </location>
</feature>
<dbReference type="InterPro" id="IPR036134">
    <property type="entry name" value="Crypto/Photolyase_FAD-like_sf"/>
</dbReference>
<gene>
    <name evidence="3" type="ORF">F5147DRAFT_789516</name>
</gene>
<evidence type="ECO:0000259" key="2">
    <source>
        <dbReference type="Pfam" id="PF03441"/>
    </source>
</evidence>
<dbReference type="SUPFAM" id="SSF48173">
    <property type="entry name" value="Cryptochrome/photolyase FAD-binding domain"/>
    <property type="match status" value="1"/>
</dbReference>
<dbReference type="OrthoDB" id="102511at2759"/>
<dbReference type="PANTHER" id="PTHR31431">
    <property type="entry name" value="NUCLEOPORIN NUP188 HOMOLOG"/>
    <property type="match status" value="1"/>
</dbReference>
<feature type="compositionally biased region" description="Acidic residues" evidence="1">
    <location>
        <begin position="680"/>
        <end position="689"/>
    </location>
</feature>
<sequence length="706" mass="78362">MVICNGSEMKLNVTHDKVPRKLICSSSTLDAYPVSPEEHTCIHTKSTTALIAQKNHFWLDTRLDMSENQPSFDTKWASSLLPLVQWGWECRFAGFVLCSTTDIWETRSGLGLWKEAGTLKARDIGARGYHLNSVCADGGAGAYKVALNPGIRPSSYKASQNPDSGGWTVIGHRSLAVGTRLARFLHKCSRILPASIHGSTLSGEVVKWEIDEEHLNAWLGGKTCVPNVGATMRQINIKDCQDRLIHMCMIVALFVSKDLMLNCWLGERLFMEKLTDGDRACNNGDWQWSRPSVLLPDLQSSYTVLQGKSNGKIGFAIPGEPSWSTLVDVTNQHLHPFLSGRLEGLSPDQPCDIISARSLQLRNVAKPYGRPTPASRQAAEAGSVTLADMLCCKSTEFTIAISARFGIDEIQAFVLLFSPSCTYLAWAFVLSRLTSKAGQLKEIPESYRRFLDSLHPHHNRSKEWEPSHHIEDHFPLGFVIAMAELFPVELITDFGSLVEIWIALFGRSECQSIAGICLQFWQSDWRQGLACRAMFDVTRIRLPIHFRPLIRLLRAMTASGFIHTDLLSTAASSGQPPADETQAASPSFAYTNLRAIHLPGGSVMPARSKGWLLSGDGGDHIAVCWQHEHGGWKVVLDMLTEYVTQRRMYTGTVDLYQDVAFGRTSPGSIPLTLRLEDVGMEIDEGDDEAQDKSHQEYKTRESSVDS</sequence>
<dbReference type="AlphaFoldDB" id="A0A9P7ETI4"/>
<dbReference type="Proteomes" id="UP000823399">
    <property type="component" value="Unassembled WGS sequence"/>
</dbReference>
<dbReference type="PANTHER" id="PTHR31431:SF1">
    <property type="entry name" value="NUCLEOPORIN NUP188"/>
    <property type="match status" value="1"/>
</dbReference>
<reference evidence="3" key="1">
    <citation type="journal article" date="2020" name="New Phytol.">
        <title>Comparative genomics reveals dynamic genome evolution in host specialist ectomycorrhizal fungi.</title>
        <authorList>
            <person name="Lofgren L.A."/>
            <person name="Nguyen N.H."/>
            <person name="Vilgalys R."/>
            <person name="Ruytinx J."/>
            <person name="Liao H.L."/>
            <person name="Branco S."/>
            <person name="Kuo A."/>
            <person name="LaButti K."/>
            <person name="Lipzen A."/>
            <person name="Andreopoulos W."/>
            <person name="Pangilinan J."/>
            <person name="Riley R."/>
            <person name="Hundley H."/>
            <person name="Na H."/>
            <person name="Barry K."/>
            <person name="Grigoriev I.V."/>
            <person name="Stajich J.E."/>
            <person name="Kennedy P.G."/>
        </authorList>
    </citation>
    <scope>NUCLEOTIDE SEQUENCE</scope>
    <source>
        <strain evidence="3">FC423</strain>
    </source>
</reference>
<protein>
    <recommendedName>
        <fullName evidence="2">Cryptochrome/DNA photolyase FAD-binding domain-containing protein</fullName>
    </recommendedName>
</protein>
<accession>A0A9P7ETI4</accession>
<name>A0A9P7ETI4_9AGAM</name>
<dbReference type="GeneID" id="64705281"/>
<dbReference type="GO" id="GO:0006606">
    <property type="term" value="P:protein import into nucleus"/>
    <property type="evidence" value="ECO:0007669"/>
    <property type="project" value="TreeGrafter"/>
</dbReference>
<dbReference type="InterPro" id="IPR005101">
    <property type="entry name" value="Cryptochr/Photolyase_FAD-bd"/>
</dbReference>
<feature type="domain" description="Cryptochrome/DNA photolyase FAD-binding" evidence="2">
    <location>
        <begin position="205"/>
        <end position="289"/>
    </location>
</feature>
<dbReference type="GO" id="GO:0017056">
    <property type="term" value="F:structural constituent of nuclear pore"/>
    <property type="evidence" value="ECO:0007669"/>
    <property type="project" value="InterPro"/>
</dbReference>
<organism evidence="3 4">
    <name type="scientific">Suillus discolor</name>
    <dbReference type="NCBI Taxonomy" id="1912936"/>
    <lineage>
        <taxon>Eukaryota</taxon>
        <taxon>Fungi</taxon>
        <taxon>Dikarya</taxon>
        <taxon>Basidiomycota</taxon>
        <taxon>Agaricomycotina</taxon>
        <taxon>Agaricomycetes</taxon>
        <taxon>Agaricomycetidae</taxon>
        <taxon>Boletales</taxon>
        <taxon>Suillineae</taxon>
        <taxon>Suillaceae</taxon>
        <taxon>Suillus</taxon>
    </lineage>
</organism>
<feature type="region of interest" description="Disordered" evidence="1">
    <location>
        <begin position="680"/>
        <end position="706"/>
    </location>
</feature>
<comment type="caution">
    <text evidence="3">The sequence shown here is derived from an EMBL/GenBank/DDBJ whole genome shotgun (WGS) entry which is preliminary data.</text>
</comment>
<evidence type="ECO:0000256" key="1">
    <source>
        <dbReference type="SAM" id="MobiDB-lite"/>
    </source>
</evidence>
<evidence type="ECO:0000313" key="3">
    <source>
        <dbReference type="EMBL" id="KAG2088377.1"/>
    </source>
</evidence>